<dbReference type="InterPro" id="IPR018294">
    <property type="entry name" value="ISPD_synthase_CS"/>
</dbReference>
<dbReference type="GO" id="GO:0008299">
    <property type="term" value="P:isoprenoid biosynthetic process"/>
    <property type="evidence" value="ECO:0007669"/>
    <property type="project" value="InterPro"/>
</dbReference>
<gene>
    <name evidence="3" type="ORF">BN977_00437</name>
</gene>
<keyword evidence="2" id="KW-0548">Nucleotidyltransferase</keyword>
<evidence type="ECO:0000313" key="3">
    <source>
        <dbReference type="EMBL" id="CDO05662.1"/>
    </source>
</evidence>
<protein>
    <submittedName>
        <fullName evidence="3">4-diphosphocytidyl-2-methyl-D-erythritol synthase</fullName>
    </submittedName>
</protein>
<dbReference type="GO" id="GO:0050518">
    <property type="term" value="F:2-C-methyl-D-erythritol 4-phosphate cytidylyltransferase activity"/>
    <property type="evidence" value="ECO:0007669"/>
    <property type="project" value="TreeGrafter"/>
</dbReference>
<dbReference type="AlphaFoldDB" id="W9AS02"/>
<sequence>MVRKSRPGAVAVVLAAGSGTRMGADRNKAYLPLAGRRMLSWSLSSIAEVPELVRTILVIRADDRARATSTLDREVPDLPVEIIDGGSSRHQSEYRALQYLAADIESGAVDIVLIHDAARPLAGPGMMRSAITVARQFGGAVPGVEVRDLVTMDEAGNLGDLRPEDRHVRVQTPQAFQALPLLHAYRAADAEQFEGTDTSSSVEKFSDIEVRSFQGDPRNMKVTFSQDLFLAERLLAGAHHRLK</sequence>
<proteinExistence type="predicted"/>
<evidence type="ECO:0000256" key="2">
    <source>
        <dbReference type="ARBA" id="ARBA00022695"/>
    </source>
</evidence>
<dbReference type="InterPro" id="IPR029044">
    <property type="entry name" value="Nucleotide-diphossugar_trans"/>
</dbReference>
<dbReference type="InterPro" id="IPR050088">
    <property type="entry name" value="IspD/TarI_cytidylyltransf_bact"/>
</dbReference>
<evidence type="ECO:0000256" key="1">
    <source>
        <dbReference type="ARBA" id="ARBA00022679"/>
    </source>
</evidence>
<dbReference type="STRING" id="258533.BN977_00437"/>
<dbReference type="OrthoDB" id="9802561at2"/>
<dbReference type="PROSITE" id="PS01295">
    <property type="entry name" value="ISPD"/>
    <property type="match status" value="1"/>
</dbReference>
<evidence type="ECO:0000313" key="4">
    <source>
        <dbReference type="Proteomes" id="UP000028870"/>
    </source>
</evidence>
<organism evidence="3 4">
    <name type="scientific">Mycolicibacterium cosmeticum</name>
    <dbReference type="NCBI Taxonomy" id="258533"/>
    <lineage>
        <taxon>Bacteria</taxon>
        <taxon>Bacillati</taxon>
        <taxon>Actinomycetota</taxon>
        <taxon>Actinomycetes</taxon>
        <taxon>Mycobacteriales</taxon>
        <taxon>Mycobacteriaceae</taxon>
        <taxon>Mycolicibacterium</taxon>
    </lineage>
</organism>
<dbReference type="Proteomes" id="UP000028870">
    <property type="component" value="Unassembled WGS sequence"/>
</dbReference>
<dbReference type="SUPFAM" id="SSF53448">
    <property type="entry name" value="Nucleotide-diphospho-sugar transferases"/>
    <property type="match status" value="1"/>
</dbReference>
<dbReference type="Gene3D" id="3.90.550.10">
    <property type="entry name" value="Spore Coat Polysaccharide Biosynthesis Protein SpsA, Chain A"/>
    <property type="match status" value="1"/>
</dbReference>
<keyword evidence="4" id="KW-1185">Reference proteome</keyword>
<dbReference type="CDD" id="cd02516">
    <property type="entry name" value="CDP-ME_synthetase"/>
    <property type="match status" value="1"/>
</dbReference>
<dbReference type="eggNOG" id="COG1211">
    <property type="taxonomic scope" value="Bacteria"/>
</dbReference>
<comment type="caution">
    <text evidence="3">The sequence shown here is derived from an EMBL/GenBank/DDBJ whole genome shotgun (WGS) entry which is preliminary data.</text>
</comment>
<dbReference type="PANTHER" id="PTHR32125:SF4">
    <property type="entry name" value="2-C-METHYL-D-ERYTHRITOL 4-PHOSPHATE CYTIDYLYLTRANSFERASE, CHLOROPLASTIC"/>
    <property type="match status" value="1"/>
</dbReference>
<accession>W9AS02</accession>
<name>W9AS02_MYCCO</name>
<reference evidence="3" key="2">
    <citation type="submission" date="2014-03" db="EMBL/GenBank/DDBJ databases">
        <authorList>
            <person name="Urmite Genomes"/>
        </authorList>
    </citation>
    <scope>NUCLEOTIDE SEQUENCE</scope>
    <source>
        <strain evidence="3">DSM 44829</strain>
    </source>
</reference>
<dbReference type="PANTHER" id="PTHR32125">
    <property type="entry name" value="2-C-METHYL-D-ERYTHRITOL 4-PHOSPHATE CYTIDYLYLTRANSFERASE, CHLOROPLASTIC"/>
    <property type="match status" value="1"/>
</dbReference>
<reference evidence="3" key="1">
    <citation type="submission" date="2014-03" db="EMBL/GenBank/DDBJ databases">
        <title>Draft Genome Sequence of Mycobacterium cosmeticum DSM 44829.</title>
        <authorList>
            <person name="Croce O."/>
            <person name="Robert C."/>
            <person name="Raoult D."/>
            <person name="Drancourt M."/>
        </authorList>
    </citation>
    <scope>NUCLEOTIDE SEQUENCE [LARGE SCALE GENOMIC DNA]</scope>
    <source>
        <strain evidence="3">DSM 44829</strain>
    </source>
</reference>
<dbReference type="InterPro" id="IPR034683">
    <property type="entry name" value="IspD/TarI"/>
</dbReference>
<dbReference type="EMBL" id="CCBB010000001">
    <property type="protein sequence ID" value="CDO05662.1"/>
    <property type="molecule type" value="Genomic_DNA"/>
</dbReference>
<keyword evidence="1" id="KW-0808">Transferase</keyword>
<dbReference type="Pfam" id="PF01128">
    <property type="entry name" value="IspD"/>
    <property type="match status" value="1"/>
</dbReference>